<evidence type="ECO:0000313" key="3">
    <source>
        <dbReference type="Proteomes" id="UP000026962"/>
    </source>
</evidence>
<dbReference type="EnsemblPlants" id="OPUNC04G27170.1">
    <property type="protein sequence ID" value="OPUNC04G27170.1"/>
    <property type="gene ID" value="OPUNC04G27170"/>
</dbReference>
<name>A0A0E0KWT6_ORYPU</name>
<reference evidence="2" key="2">
    <citation type="submission" date="2018-05" db="EMBL/GenBank/DDBJ databases">
        <title>OpunRS2 (Oryza punctata Reference Sequence Version 2).</title>
        <authorList>
            <person name="Zhang J."/>
            <person name="Kudrna D."/>
            <person name="Lee S."/>
            <person name="Talag J."/>
            <person name="Welchert J."/>
            <person name="Wing R.A."/>
        </authorList>
    </citation>
    <scope>NUCLEOTIDE SEQUENCE [LARGE SCALE GENOMIC DNA]</scope>
</reference>
<evidence type="ECO:0000313" key="2">
    <source>
        <dbReference type="EnsemblPlants" id="OPUNC04G27170.1"/>
    </source>
</evidence>
<dbReference type="HOGENOM" id="CLU_2871592_0_0_1"/>
<feature type="compositionally biased region" description="Basic and acidic residues" evidence="1">
    <location>
        <begin position="47"/>
        <end position="56"/>
    </location>
</feature>
<keyword evidence="3" id="KW-1185">Reference proteome</keyword>
<dbReference type="AlphaFoldDB" id="A0A0E0KWT6"/>
<accession>A0A0E0KWT6</accession>
<sequence length="64" mass="7330">MVHFGTFRRKLLTQGDQRCMDGPVQTGSDPLHSLMWHATVAPTDQWEEPRDPHVSKNDNNCLNI</sequence>
<evidence type="ECO:0000256" key="1">
    <source>
        <dbReference type="SAM" id="MobiDB-lite"/>
    </source>
</evidence>
<organism evidence="2">
    <name type="scientific">Oryza punctata</name>
    <name type="common">Red rice</name>
    <dbReference type="NCBI Taxonomy" id="4537"/>
    <lineage>
        <taxon>Eukaryota</taxon>
        <taxon>Viridiplantae</taxon>
        <taxon>Streptophyta</taxon>
        <taxon>Embryophyta</taxon>
        <taxon>Tracheophyta</taxon>
        <taxon>Spermatophyta</taxon>
        <taxon>Magnoliopsida</taxon>
        <taxon>Liliopsida</taxon>
        <taxon>Poales</taxon>
        <taxon>Poaceae</taxon>
        <taxon>BOP clade</taxon>
        <taxon>Oryzoideae</taxon>
        <taxon>Oryzeae</taxon>
        <taxon>Oryzinae</taxon>
        <taxon>Oryza</taxon>
    </lineage>
</organism>
<reference evidence="2" key="1">
    <citation type="submission" date="2015-04" db="UniProtKB">
        <authorList>
            <consortium name="EnsemblPlants"/>
        </authorList>
    </citation>
    <scope>IDENTIFICATION</scope>
</reference>
<proteinExistence type="predicted"/>
<dbReference type="Gramene" id="OPUNC04G27170.1">
    <property type="protein sequence ID" value="OPUNC04G27170.1"/>
    <property type="gene ID" value="OPUNC04G27170"/>
</dbReference>
<protein>
    <submittedName>
        <fullName evidence="2">Uncharacterized protein</fullName>
    </submittedName>
</protein>
<feature type="region of interest" description="Disordered" evidence="1">
    <location>
        <begin position="43"/>
        <end position="64"/>
    </location>
</feature>
<dbReference type="Proteomes" id="UP000026962">
    <property type="component" value="Chromosome 4"/>
</dbReference>